<organism evidence="16 17">
    <name type="scientific">Hamiltosporidium magnivora</name>
    <dbReference type="NCBI Taxonomy" id="148818"/>
    <lineage>
        <taxon>Eukaryota</taxon>
        <taxon>Fungi</taxon>
        <taxon>Fungi incertae sedis</taxon>
        <taxon>Microsporidia</taxon>
        <taxon>Dubosqiidae</taxon>
        <taxon>Hamiltosporidium</taxon>
    </lineage>
</organism>
<dbReference type="SUPFAM" id="SSF55920">
    <property type="entry name" value="Creatinase/aminopeptidase"/>
    <property type="match status" value="1"/>
</dbReference>
<evidence type="ECO:0000256" key="6">
    <source>
        <dbReference type="ARBA" id="ARBA00023054"/>
    </source>
</evidence>
<dbReference type="VEuPathDB" id="MicrosporidiaDB:CWI39_0668p0020"/>
<dbReference type="GO" id="GO:0006368">
    <property type="term" value="P:transcription elongation by RNA polymerase II"/>
    <property type="evidence" value="ECO:0007669"/>
    <property type="project" value="TreeGrafter"/>
</dbReference>
<accession>A0A4Q9LCD9</accession>
<dbReference type="GO" id="GO:0006281">
    <property type="term" value="P:DNA repair"/>
    <property type="evidence" value="ECO:0007669"/>
    <property type="project" value="UniProtKB-UniRule"/>
</dbReference>
<dbReference type="SMART" id="SM01286">
    <property type="entry name" value="SPT16"/>
    <property type="match status" value="1"/>
</dbReference>
<dbReference type="SMART" id="SM01285">
    <property type="entry name" value="FACT-Spt16_Nlob"/>
    <property type="match status" value="1"/>
</dbReference>
<feature type="region of interest" description="Disordered" evidence="12">
    <location>
        <begin position="853"/>
        <end position="940"/>
    </location>
</feature>
<dbReference type="GO" id="GO:0035101">
    <property type="term" value="C:FACT complex"/>
    <property type="evidence" value="ECO:0007669"/>
    <property type="project" value="UniProtKB-UniRule"/>
</dbReference>
<keyword evidence="6 11" id="KW-0175">Coiled coil</keyword>
<evidence type="ECO:0000256" key="2">
    <source>
        <dbReference type="ARBA" id="ARBA00022454"/>
    </source>
</evidence>
<dbReference type="Gene3D" id="2.30.29.210">
    <property type="entry name" value="FACT complex subunit Spt16p/Cdc68p"/>
    <property type="match status" value="1"/>
</dbReference>
<evidence type="ECO:0000259" key="13">
    <source>
        <dbReference type="SMART" id="SM01285"/>
    </source>
</evidence>
<evidence type="ECO:0000259" key="15">
    <source>
        <dbReference type="SMART" id="SM01287"/>
    </source>
</evidence>
<dbReference type="SMART" id="SM01287">
    <property type="entry name" value="Rtt106"/>
    <property type="match status" value="1"/>
</dbReference>
<evidence type="ECO:0000256" key="11">
    <source>
        <dbReference type="SAM" id="Coils"/>
    </source>
</evidence>
<dbReference type="Pfam" id="PF24824">
    <property type="entry name" value="PH_SPT16"/>
    <property type="match status" value="1"/>
</dbReference>
<dbReference type="InterPro" id="IPR036005">
    <property type="entry name" value="Creatinase/aminopeptidase-like"/>
</dbReference>
<comment type="caution">
    <text evidence="16">The sequence shown here is derived from an EMBL/GenBank/DDBJ whole genome shotgun (WGS) entry which is preliminary data.</text>
</comment>
<feature type="domain" description="FACT complex subunit SPT16 middle" evidence="14">
    <location>
        <begin position="476"/>
        <end position="616"/>
    </location>
</feature>
<dbReference type="Gene3D" id="2.30.29.150">
    <property type="match status" value="1"/>
</dbReference>
<dbReference type="Gene3D" id="3.40.350.10">
    <property type="entry name" value="Creatinase/prolidase N-terminal domain"/>
    <property type="match status" value="1"/>
</dbReference>
<evidence type="ECO:0000256" key="7">
    <source>
        <dbReference type="ARBA" id="ARBA00023163"/>
    </source>
</evidence>
<keyword evidence="5 10" id="KW-0805">Transcription regulation</keyword>
<feature type="domain" description="FACT complex subunit SPT16 N-terminal lobe" evidence="13">
    <location>
        <begin position="6"/>
        <end position="142"/>
    </location>
</feature>
<sequence>MSEIQLNIQRFKKNIQRLREYIPPSSTLFVILGKPEDEQPFDTNSAVFLFLFGYEFPETILLINDSNMTIITSPRKACILEQLYPHTSLTLLVRRKDNSNLNEIKEKISSFTCINVVEKEGLKGSFEQNFDISSYVDIKPQLLHVFKIKDDYQLESIQIASHLASYFVDQAKTFIINSFTNSLKKTHLEISNFLEEIMDKPININLPENLHFEQDKLEFAFTPFIQSGEAINISSFTENPFESSYLELPFVIIKIGVRYDGYCSEISRTFLINPNQERIDYLDSLYKLRDFISSKILPGSDSSVLKKNISEFINSCDISLDGSVFYSIGLLINEGFCINLFDEKNEDFKIEKNMTFVININSKNMILSDTIQILEDKIIFLTSKKTKENFILNILLKEGRLKVNEKLGFRVRSKEKEVEKNIQRKEHQKDLMNDLIEEMLEKYKKIKKDNIGDSEIKEEIFIPYKKENLIPRERKLKVDFKHDSILIPVYGYLIPFHISLVKNISKNEDGSFSFLRINFSTESNLQKTEFLKSLTYKGNTHHIGDLFREINELKKDFLIRKEEKKNFKDVIEQDTLVEIKGKKNVLSDVLVKTDFKMGSKKMKPSNLEIHQNGFKYTGDISLEILFSNVKHCFYQEGTLENRTILHFNLNSPVIVNYLNSSKKTKNFQFFKEVGVNSAHDTFKLKNDEFMEMMLDKEEQEKRKLVNDEFKKFCNKLEEYGLVVQILLKNGFYGVPYKESVLLSPTMECLVNLTEFPFFILTLKEVEVVNFERMIFGVKTFDMVFVMKDKINLQTVSIFSVDSSESLNLKDWLDSNNIVFIETSVNLQWNNLLKSILKDPLSFYENGGWVELMENRSESEEESEEESSTVSSVSTVDEEVLSDVSVISSESEVVGEEESDFDSGEEYGASEEDDWEDSEEEEKPKKRKRVGRGDVGVGMWR</sequence>
<comment type="function">
    <text evidence="10">Component of the FACT complex, a general chromatin factor that acts to reorganize nucleosomes. The FACT complex is involved in multiple processes that require DNA as a template such as mRNA elongation, DNA replication and DNA repair. During transcription elongation the FACT complex acts as a histone chaperone that both destabilizes and restores nucleosomal structure. It facilitates the passage of RNA polymerase II and transcription by promoting the dissociation of one histone H2A-H2B dimer from the nucleosome, then subsequently promotes the reestablishment of the nucleosome following the passage of RNA polymerase II.</text>
</comment>
<evidence type="ECO:0000256" key="8">
    <source>
        <dbReference type="ARBA" id="ARBA00023204"/>
    </source>
</evidence>
<dbReference type="AlphaFoldDB" id="A0A4Q9LCD9"/>
<feature type="compositionally biased region" description="Acidic residues" evidence="12">
    <location>
        <begin position="892"/>
        <end position="920"/>
    </location>
</feature>
<dbReference type="Pfam" id="PF08512">
    <property type="entry name" value="Rttp106-like_middle"/>
    <property type="match status" value="1"/>
</dbReference>
<keyword evidence="3 10" id="KW-0235">DNA replication</keyword>
<keyword evidence="2 10" id="KW-0158">Chromosome</keyword>
<dbReference type="PANTHER" id="PTHR13980:SF15">
    <property type="entry name" value="FACT COMPLEX SUBUNIT SPT16"/>
    <property type="match status" value="1"/>
</dbReference>
<dbReference type="Pfam" id="PF00557">
    <property type="entry name" value="Peptidase_M24"/>
    <property type="match status" value="1"/>
</dbReference>
<keyword evidence="9 10" id="KW-0539">Nucleus</keyword>
<dbReference type="InterPro" id="IPR011993">
    <property type="entry name" value="PH-like_dom_sf"/>
</dbReference>
<evidence type="ECO:0000256" key="12">
    <source>
        <dbReference type="SAM" id="MobiDB-lite"/>
    </source>
</evidence>
<dbReference type="Pfam" id="PF14826">
    <property type="entry name" value="FACT-Spt16_Nlob"/>
    <property type="match status" value="1"/>
</dbReference>
<dbReference type="Gene3D" id="3.90.230.10">
    <property type="entry name" value="Creatinase/methionine aminopeptidase superfamily"/>
    <property type="match status" value="1"/>
</dbReference>
<dbReference type="VEuPathDB" id="MicrosporidiaDB:CWI36_0363p0020"/>
<dbReference type="GO" id="GO:0006260">
    <property type="term" value="P:DNA replication"/>
    <property type="evidence" value="ECO:0007669"/>
    <property type="project" value="UniProtKB-KW"/>
</dbReference>
<evidence type="ECO:0000256" key="10">
    <source>
        <dbReference type="RuleBase" id="RU367052"/>
    </source>
</evidence>
<evidence type="ECO:0000313" key="17">
    <source>
        <dbReference type="Proteomes" id="UP000293045"/>
    </source>
</evidence>
<dbReference type="GO" id="GO:0031491">
    <property type="term" value="F:nucleosome binding"/>
    <property type="evidence" value="ECO:0007669"/>
    <property type="project" value="TreeGrafter"/>
</dbReference>
<keyword evidence="4 10" id="KW-0227">DNA damage</keyword>
<evidence type="ECO:0000256" key="4">
    <source>
        <dbReference type="ARBA" id="ARBA00022763"/>
    </source>
</evidence>
<dbReference type="InterPro" id="IPR040258">
    <property type="entry name" value="Spt16"/>
</dbReference>
<feature type="coiled-coil region" evidence="11">
    <location>
        <begin position="422"/>
        <end position="449"/>
    </location>
</feature>
<dbReference type="PANTHER" id="PTHR13980">
    <property type="entry name" value="CDC68 RELATED"/>
    <property type="match status" value="1"/>
</dbReference>
<dbReference type="Proteomes" id="UP000293045">
    <property type="component" value="Unassembled WGS sequence"/>
</dbReference>
<keyword evidence="8 10" id="KW-0234">DNA repair</keyword>
<protein>
    <recommendedName>
        <fullName evidence="10">FACT complex subunit</fullName>
    </recommendedName>
</protein>
<proteinExistence type="inferred from homology"/>
<dbReference type="EMBL" id="PIXR01000668">
    <property type="protein sequence ID" value="TBU05543.1"/>
    <property type="molecule type" value="Genomic_DNA"/>
</dbReference>
<dbReference type="InterPro" id="IPR056595">
    <property type="entry name" value="Fact-SPT16_PH"/>
</dbReference>
<dbReference type="FunFam" id="2.30.29.30:FF:000017">
    <property type="entry name" value="FACT complex subunit SPT16"/>
    <property type="match status" value="1"/>
</dbReference>
<dbReference type="Pfam" id="PF08644">
    <property type="entry name" value="SPT16"/>
    <property type="match status" value="1"/>
</dbReference>
<dbReference type="InterPro" id="IPR000994">
    <property type="entry name" value="Pept_M24"/>
</dbReference>
<evidence type="ECO:0000313" key="16">
    <source>
        <dbReference type="EMBL" id="TBU05543.1"/>
    </source>
</evidence>
<evidence type="ECO:0000256" key="9">
    <source>
        <dbReference type="ARBA" id="ARBA00023242"/>
    </source>
</evidence>
<comment type="subunit">
    <text evidence="10">Component of the FACT complex.</text>
</comment>
<feature type="compositionally biased region" description="Low complexity" evidence="12">
    <location>
        <begin position="881"/>
        <end position="891"/>
    </location>
</feature>
<evidence type="ECO:0000256" key="3">
    <source>
        <dbReference type="ARBA" id="ARBA00022705"/>
    </source>
</evidence>
<name>A0A4Q9LCD9_9MICR</name>
<dbReference type="Gene3D" id="2.30.29.30">
    <property type="entry name" value="Pleckstrin-homology domain (PH domain)/Phosphotyrosine-binding domain (PTB)"/>
    <property type="match status" value="1"/>
</dbReference>
<dbReference type="InterPro" id="IPR013953">
    <property type="entry name" value="FACT_SPT16_M"/>
</dbReference>
<comment type="subcellular location">
    <subcellularLocation>
        <location evidence="10">Nucleus</location>
    </subcellularLocation>
    <subcellularLocation>
        <location evidence="10">Chromosome</location>
    </subcellularLocation>
</comment>
<dbReference type="InterPro" id="IPR029148">
    <property type="entry name" value="FACT-SPT16_Nlobe"/>
</dbReference>
<reference evidence="16 17" key="1">
    <citation type="submission" date="2017-12" db="EMBL/GenBank/DDBJ databases">
        <authorList>
            <person name="Pombert J.-F."/>
            <person name="Haag K.L."/>
            <person name="Ebert D."/>
        </authorList>
    </citation>
    <scope>NUCLEOTIDE SEQUENCE [LARGE SCALE GENOMIC DNA]</scope>
    <source>
        <strain evidence="16">IL-BN-2</strain>
    </source>
</reference>
<dbReference type="InterPro" id="IPR029149">
    <property type="entry name" value="Creatin/AminoP/Spt16_N"/>
</dbReference>
<evidence type="ECO:0000256" key="5">
    <source>
        <dbReference type="ARBA" id="ARBA00023015"/>
    </source>
</evidence>
<keyword evidence="7 10" id="KW-0804">Transcription</keyword>
<evidence type="ECO:0000256" key="1">
    <source>
        <dbReference type="ARBA" id="ARBA00010779"/>
    </source>
</evidence>
<gene>
    <name evidence="16" type="ORF">CWI39_0668p0020</name>
</gene>
<evidence type="ECO:0000259" key="14">
    <source>
        <dbReference type="SMART" id="SM01286"/>
    </source>
</evidence>
<dbReference type="InterPro" id="IPR013719">
    <property type="entry name" value="RTT106/SPT16-like_middle_dom"/>
</dbReference>
<feature type="domain" description="Histone chaperone RTT106/FACT complex subunit SPT16-like middle" evidence="15">
    <location>
        <begin position="731"/>
        <end position="822"/>
    </location>
</feature>
<comment type="similarity">
    <text evidence="1 10">Belongs to the peptidase M24 family. SPT16 subfamily.</text>
</comment>